<evidence type="ECO:0000313" key="2">
    <source>
        <dbReference type="EMBL" id="MEK7954441.1"/>
    </source>
</evidence>
<name>A0ABU9B3F3_9BACT</name>
<comment type="caution">
    <text evidence="2">The sequence shown here is derived from an EMBL/GenBank/DDBJ whole genome shotgun (WGS) entry which is preliminary data.</text>
</comment>
<organism evidence="2 3">
    <name type="scientific">Luteolibacter soli</name>
    <dbReference type="NCBI Taxonomy" id="3135280"/>
    <lineage>
        <taxon>Bacteria</taxon>
        <taxon>Pseudomonadati</taxon>
        <taxon>Verrucomicrobiota</taxon>
        <taxon>Verrucomicrobiia</taxon>
        <taxon>Verrucomicrobiales</taxon>
        <taxon>Verrucomicrobiaceae</taxon>
        <taxon>Luteolibacter</taxon>
    </lineage>
</organism>
<evidence type="ECO:0000313" key="3">
    <source>
        <dbReference type="Proteomes" id="UP001371305"/>
    </source>
</evidence>
<evidence type="ECO:0008006" key="4">
    <source>
        <dbReference type="Google" id="ProtNLM"/>
    </source>
</evidence>
<feature type="signal peptide" evidence="1">
    <location>
        <begin position="1"/>
        <end position="27"/>
    </location>
</feature>
<dbReference type="InterPro" id="IPR004197">
    <property type="entry name" value="Cellulase_Ig-like"/>
</dbReference>
<sequence length="728" mass="80698">MAAAIGCQVMRWLAGTLVAALPLGSAAAESPNLAAGSIATASSARSADPATHAVDGLVEDGSRWLATETDAQPTLEIRFAKAVSIGAVDVYSGWEDQPGLAGFDVSFESDGRWQQPEEGKVRGNADPARRLLVSLERVTALKLVVAERSPGRIREIAVYEDGKTVMGAGLTGDRLGVRPVDRNVHQIALNQVGFETARAKRFTAPLSLDGSSFIVRKAAGGDPLYHSQIRGGIGDFSGFRPDDSTTEYVVEVSGGLGTGVSDPFRIQRNLYQDLFWQPAVDFLIDSRSVTGTHPSAYGGCPWRDGTYYDAIIPSLVLLQRADPARIEAMPRQIDWEADKRRVLDPDFKFDAKNPCSEGVMDAVRRYFTELEPPKADAPDVVKLIHWGAGYYLVNPATKDPSGDPDPKGIHPQTVEQVAYVVWAWPQLEKWLPQSFYEKCRSFCFENWSRSMEIPKWWDPATYLTAEEITGNNPHAGLLHPYKGRHAPGASIVPNLLMYEVAKRDGLADPEQYFNAAVKQAEWIVKNLDWNDPRTTKGQRMSEHRTIPNLVWLLQRYPDKAPAGLKKKITAWAEVAAKRSDNLWDFRRFDDDKNWTIPKLNDVGNWLGTPAIALSASWVIDDPKLKARMQELAVSHADAVFGRNPRLAAAPQKLDGFTDIERPWPKKFQDNVCARLELCRGSISSGPGSEMFPFNPEGAYRHPEGWVNYGAAWCISLAYFQFDRMKSSP</sequence>
<evidence type="ECO:0000256" key="1">
    <source>
        <dbReference type="SAM" id="SignalP"/>
    </source>
</evidence>
<reference evidence="2 3" key="1">
    <citation type="submission" date="2024-04" db="EMBL/GenBank/DDBJ databases">
        <title>Luteolibacter sp. isolated from soil.</title>
        <authorList>
            <person name="An J."/>
        </authorList>
    </citation>
    <scope>NUCLEOTIDE SEQUENCE [LARGE SCALE GENOMIC DNA]</scope>
    <source>
        <strain evidence="2 3">Y139</strain>
    </source>
</reference>
<dbReference type="InterPro" id="IPR008979">
    <property type="entry name" value="Galactose-bd-like_sf"/>
</dbReference>
<protein>
    <recommendedName>
        <fullName evidence="4">F5/8 type C domain-containing protein</fullName>
    </recommendedName>
</protein>
<dbReference type="CDD" id="cd02850">
    <property type="entry name" value="E_set_Cellulase_N"/>
    <property type="match status" value="1"/>
</dbReference>
<feature type="chain" id="PRO_5046513127" description="F5/8 type C domain-containing protein" evidence="1">
    <location>
        <begin position="28"/>
        <end position="728"/>
    </location>
</feature>
<dbReference type="Proteomes" id="UP001371305">
    <property type="component" value="Unassembled WGS sequence"/>
</dbReference>
<dbReference type="Gene3D" id="2.60.120.260">
    <property type="entry name" value="Galactose-binding domain-like"/>
    <property type="match status" value="1"/>
</dbReference>
<keyword evidence="1" id="KW-0732">Signal</keyword>
<accession>A0ABU9B3F3</accession>
<gene>
    <name evidence="2" type="ORF">WKV53_28245</name>
</gene>
<proteinExistence type="predicted"/>
<keyword evidence="3" id="KW-1185">Reference proteome</keyword>
<dbReference type="EMBL" id="JBBUKT010000020">
    <property type="protein sequence ID" value="MEK7954441.1"/>
    <property type="molecule type" value="Genomic_DNA"/>
</dbReference>
<dbReference type="SUPFAM" id="SSF49785">
    <property type="entry name" value="Galactose-binding domain-like"/>
    <property type="match status" value="1"/>
</dbReference>
<dbReference type="RefSeq" id="WP_341408212.1">
    <property type="nucleotide sequence ID" value="NZ_JBBUKT010000020.1"/>
</dbReference>